<dbReference type="InterPro" id="IPR001138">
    <property type="entry name" value="Zn2Cys6_DnaBD"/>
</dbReference>
<dbReference type="PROSITE" id="PS00463">
    <property type="entry name" value="ZN2_CY6_FUNGAL_1"/>
    <property type="match status" value="1"/>
</dbReference>
<dbReference type="OrthoDB" id="5069333at2759"/>
<dbReference type="EMBL" id="CCYA01000204">
    <property type="protein sequence ID" value="CEH13149.1"/>
    <property type="molecule type" value="Genomic_DNA"/>
</dbReference>
<evidence type="ECO:0000256" key="1">
    <source>
        <dbReference type="SAM" id="MobiDB-lite"/>
    </source>
</evidence>
<dbReference type="CDD" id="cd00067">
    <property type="entry name" value="GAL4"/>
    <property type="match status" value="1"/>
</dbReference>
<feature type="compositionally biased region" description="Polar residues" evidence="1">
    <location>
        <begin position="56"/>
        <end position="70"/>
    </location>
</feature>
<dbReference type="GO" id="GO:0000981">
    <property type="term" value="F:DNA-binding transcription factor activity, RNA polymerase II-specific"/>
    <property type="evidence" value="ECO:0007669"/>
    <property type="project" value="InterPro"/>
</dbReference>
<dbReference type="PROSITE" id="PS50048">
    <property type="entry name" value="ZN2_CY6_FUNGAL_2"/>
    <property type="match status" value="1"/>
</dbReference>
<evidence type="ECO:0000313" key="3">
    <source>
        <dbReference type="EMBL" id="CEH13149.1"/>
    </source>
</evidence>
<accession>A0A0P1BAY7</accession>
<dbReference type="GO" id="GO:0003677">
    <property type="term" value="F:DNA binding"/>
    <property type="evidence" value="ECO:0007669"/>
    <property type="project" value="UniProtKB-KW"/>
</dbReference>
<dbReference type="SMART" id="SM00066">
    <property type="entry name" value="GAL4"/>
    <property type="match status" value="1"/>
</dbReference>
<dbReference type="InterPro" id="IPR036864">
    <property type="entry name" value="Zn2-C6_fun-type_DNA-bd_sf"/>
</dbReference>
<dbReference type="Proteomes" id="UP000054845">
    <property type="component" value="Unassembled WGS sequence"/>
</dbReference>
<organism evidence="3 4">
    <name type="scientific">Ceraceosorus bombacis</name>
    <dbReference type="NCBI Taxonomy" id="401625"/>
    <lineage>
        <taxon>Eukaryota</taxon>
        <taxon>Fungi</taxon>
        <taxon>Dikarya</taxon>
        <taxon>Basidiomycota</taxon>
        <taxon>Ustilaginomycotina</taxon>
        <taxon>Exobasidiomycetes</taxon>
        <taxon>Ceraceosorales</taxon>
        <taxon>Ceraceosoraceae</taxon>
        <taxon>Ceraceosorus</taxon>
    </lineage>
</organism>
<dbReference type="GO" id="GO:0008270">
    <property type="term" value="F:zinc ion binding"/>
    <property type="evidence" value="ECO:0007669"/>
    <property type="project" value="InterPro"/>
</dbReference>
<protein>
    <submittedName>
        <fullName evidence="3">Zn(2)-C6 fungal-type DNA-binding domain</fullName>
    </submittedName>
</protein>
<name>A0A0P1BAY7_9BASI</name>
<proteinExistence type="predicted"/>
<dbReference type="SUPFAM" id="SSF57701">
    <property type="entry name" value="Zn2/Cys6 DNA-binding domain"/>
    <property type="match status" value="1"/>
</dbReference>
<evidence type="ECO:0000313" key="4">
    <source>
        <dbReference type="Proteomes" id="UP000054845"/>
    </source>
</evidence>
<feature type="domain" description="Zn(2)-C6 fungal-type" evidence="2">
    <location>
        <begin position="6"/>
        <end position="41"/>
    </location>
</feature>
<sequence length="700" mass="75900">MPARASCRFCRTRKLKCVPAPQDGIQVPCQACLARGQECIHDDRAVMGRPLKRARTSSTVPDESKSASTATRRREQSIGALLSDAYGDLFQTDIECAPPTISSSATSFQSPCRDTSASCSAFKIALEKLRQHQAHLPIPDAADEADQVPCGSSTYPAIIQLMNTALLEMCISHLAPYLQLKTDRYYAIALTRDSHELKVGERDELDLDAFVQPVASTSSSSREDALFLKWEKLHPLACLFEESQKSKVMTEHERRSSPLLNAMWHLSLSEALELDASSDNSAEDSRRLQRDAESFFSDCVVTASSDYQTATLSLLSLMLAMHHMCRGRAKIGTAYLALSSHLLERDVSKLDHASSLTALLRATIASFEVWALLSLACSTSTAADCSGVFKTLSAKVDGVWACGDLLRATLGGNKRSLFVLFQSASLVASLVGNSKSHRGLLQSQDSTLSSFGSAARSLLAIGLSLSQLKPNTSERQSLENVWTHLRAVHELAKFLEAPRQDHRVFSKISFGTAISDQQGLDSDDAPTICLLIGSFIKVGVALLEYARRNEWVSSPTALSVCRELEQLCAHKRLAGNPGIEASKGSLNVVELNLTRRQWQADNTPPQDAPPLNAVHLGLDSTSFTAAQWDSADLHRFLSGFVDQSDAPSACAISPAYVQSEADGSADTSFISDALGTMWGEPWGSEDLAALEAMPPELESG</sequence>
<keyword evidence="4" id="KW-1185">Reference proteome</keyword>
<feature type="region of interest" description="Disordered" evidence="1">
    <location>
        <begin position="52"/>
        <end position="74"/>
    </location>
</feature>
<evidence type="ECO:0000259" key="2">
    <source>
        <dbReference type="PROSITE" id="PS50048"/>
    </source>
</evidence>
<reference evidence="3 4" key="1">
    <citation type="submission" date="2014-09" db="EMBL/GenBank/DDBJ databases">
        <authorList>
            <person name="Magalhaes I.L.F."/>
            <person name="Oliveira U."/>
            <person name="Santos F.R."/>
            <person name="Vidigal T.H.D.A."/>
            <person name="Brescovit A.D."/>
            <person name="Santos A.J."/>
        </authorList>
    </citation>
    <scope>NUCLEOTIDE SEQUENCE [LARGE SCALE GENOMIC DNA]</scope>
</reference>
<dbReference type="STRING" id="401625.A0A0P1BAY7"/>
<dbReference type="Gene3D" id="4.10.240.10">
    <property type="entry name" value="Zn(2)-C6 fungal-type DNA-binding domain"/>
    <property type="match status" value="1"/>
</dbReference>
<keyword evidence="3" id="KW-0238">DNA-binding</keyword>
<dbReference type="AlphaFoldDB" id="A0A0P1BAY7"/>